<feature type="active site" description="Proton donor" evidence="9">
    <location>
        <position position="130"/>
    </location>
</feature>
<dbReference type="NCBIfam" id="NF010112">
    <property type="entry name" value="PRK13585.1"/>
    <property type="match status" value="1"/>
</dbReference>
<proteinExistence type="inferred from homology"/>
<keyword evidence="13" id="KW-1185">Reference proteome</keyword>
<evidence type="ECO:0000256" key="7">
    <source>
        <dbReference type="ARBA" id="ARBA00023102"/>
    </source>
</evidence>
<dbReference type="InterPro" id="IPR006063">
    <property type="entry name" value="HisA_bact_arch"/>
</dbReference>
<dbReference type="SUPFAM" id="SSF51366">
    <property type="entry name" value="Ribulose-phoshate binding barrel"/>
    <property type="match status" value="1"/>
</dbReference>
<dbReference type="EC" id="5.3.1.16" evidence="9 11"/>
<dbReference type="InterPro" id="IPR023016">
    <property type="entry name" value="HisA/PriA"/>
</dbReference>
<dbReference type="UniPathway" id="UPA00031">
    <property type="reaction ID" value="UER00009"/>
</dbReference>
<evidence type="ECO:0000256" key="8">
    <source>
        <dbReference type="ARBA" id="ARBA00023235"/>
    </source>
</evidence>
<dbReference type="Proteomes" id="UP000005289">
    <property type="component" value="Chromosome"/>
</dbReference>
<dbReference type="NCBIfam" id="TIGR00007">
    <property type="entry name" value="1-(5-phosphoribosyl)-5-[(5-phosphoribosylamino)methylideneamino]imidazole-4-carboxamide isomerase"/>
    <property type="match status" value="1"/>
</dbReference>
<name>W0DF54_9GAMM</name>
<dbReference type="GO" id="GO:0000162">
    <property type="term" value="P:L-tryptophan biosynthetic process"/>
    <property type="evidence" value="ECO:0007669"/>
    <property type="project" value="TreeGrafter"/>
</dbReference>
<dbReference type="InterPro" id="IPR011060">
    <property type="entry name" value="RibuloseP-bd_barrel"/>
</dbReference>
<evidence type="ECO:0000313" key="12">
    <source>
        <dbReference type="EMBL" id="AHE96996.1"/>
    </source>
</evidence>
<evidence type="ECO:0000256" key="3">
    <source>
        <dbReference type="ARBA" id="ARBA00005133"/>
    </source>
</evidence>
<sequence>MLVIPAIDLKEGKCVRLRQGRMDESTVFGDDPVAMASRWIDAGAERLHIVDLDGAFAGAPKNADVIHRIADAHPELRIQVGGGIRDADTVQAYLEAGVEYVIVGTKAVSAPHFVNDLCLEFPGRIIVGLDARDGKLAVDGWSKLSHHDVIDLAQHFEADGVMAIIYTDISRDGMMQGVNVDATARLARAVRIPVIASGGVSSLDDIRRVKEHEDDGIDGVIVGRALYEDAFTLQEAIALAGGGD</sequence>
<dbReference type="STRING" id="713585.THITH_00465"/>
<keyword evidence="7 9" id="KW-0368">Histidine biosynthesis</keyword>
<protein>
    <recommendedName>
        <fullName evidence="9 11">1-(5-phosphoribosyl)-5-[(5-phosphoribosylamino)methylideneamino] imidazole-4-carboxamide isomerase</fullName>
        <ecNumber evidence="9 11">5.3.1.16</ecNumber>
    </recommendedName>
    <alternativeName>
        <fullName evidence="9">Phosphoribosylformimino-5-aminoimidazole carboxamide ribotide isomerase</fullName>
    </alternativeName>
</protein>
<dbReference type="GO" id="GO:0000105">
    <property type="term" value="P:L-histidine biosynthetic process"/>
    <property type="evidence" value="ECO:0007669"/>
    <property type="project" value="UniProtKB-UniRule"/>
</dbReference>
<dbReference type="CDD" id="cd04732">
    <property type="entry name" value="HisA"/>
    <property type="match status" value="1"/>
</dbReference>
<dbReference type="InterPro" id="IPR006062">
    <property type="entry name" value="His_biosynth"/>
</dbReference>
<evidence type="ECO:0000256" key="6">
    <source>
        <dbReference type="ARBA" id="ARBA00022605"/>
    </source>
</evidence>
<dbReference type="OrthoDB" id="9807749at2"/>
<dbReference type="KEGG" id="tti:THITH_00465"/>
<dbReference type="EMBL" id="CP007029">
    <property type="protein sequence ID" value="AHE96996.1"/>
    <property type="molecule type" value="Genomic_DNA"/>
</dbReference>
<comment type="subcellular location">
    <subcellularLocation>
        <location evidence="2 9 11">Cytoplasm</location>
    </subcellularLocation>
</comment>
<dbReference type="GO" id="GO:0003949">
    <property type="term" value="F:1-(5-phosphoribosyl)-5-[(5-phosphoribosylamino)methylideneamino]imidazole-4-carboxamide isomerase activity"/>
    <property type="evidence" value="ECO:0007669"/>
    <property type="project" value="UniProtKB-UniRule"/>
</dbReference>
<evidence type="ECO:0000256" key="5">
    <source>
        <dbReference type="ARBA" id="ARBA00022490"/>
    </source>
</evidence>
<dbReference type="PANTHER" id="PTHR43090">
    <property type="entry name" value="1-(5-PHOSPHORIBOSYL)-5-[(5-PHOSPHORIBOSYLAMINO)METHYLIDENEAMINO] IMIDAZOLE-4-CARBOXAMIDE ISOMERASE"/>
    <property type="match status" value="1"/>
</dbReference>
<evidence type="ECO:0000256" key="11">
    <source>
        <dbReference type="RuleBase" id="RU003658"/>
    </source>
</evidence>
<keyword evidence="6 9" id="KW-0028">Amino-acid biosynthesis</keyword>
<evidence type="ECO:0000256" key="2">
    <source>
        <dbReference type="ARBA" id="ARBA00004496"/>
    </source>
</evidence>
<dbReference type="PANTHER" id="PTHR43090:SF2">
    <property type="entry name" value="1-(5-PHOSPHORIBOSYL)-5-[(5-PHOSPHORIBOSYLAMINO)METHYLIDENEAMINO] IMIDAZOLE-4-CARBOXAMIDE ISOMERASE"/>
    <property type="match status" value="1"/>
</dbReference>
<dbReference type="GO" id="GO:0005737">
    <property type="term" value="C:cytoplasm"/>
    <property type="evidence" value="ECO:0007669"/>
    <property type="project" value="UniProtKB-SubCell"/>
</dbReference>
<evidence type="ECO:0000256" key="1">
    <source>
        <dbReference type="ARBA" id="ARBA00000901"/>
    </source>
</evidence>
<evidence type="ECO:0000313" key="13">
    <source>
        <dbReference type="Proteomes" id="UP000005289"/>
    </source>
</evidence>
<dbReference type="FunFam" id="3.20.20.70:FF:000009">
    <property type="entry name" value="1-(5-phosphoribosyl)-5-[(5-phosphoribosylamino)methylideneamino] imidazole-4-carboxamide isomerase"/>
    <property type="match status" value="1"/>
</dbReference>
<keyword evidence="5 9" id="KW-0963">Cytoplasm</keyword>
<reference evidence="12 13" key="1">
    <citation type="submission" date="2013-12" db="EMBL/GenBank/DDBJ databases">
        <authorList>
            <consortium name="DOE Joint Genome Institute"/>
            <person name="Muyzer G."/>
            <person name="Huntemann M."/>
            <person name="Han J."/>
            <person name="Chen A."/>
            <person name="Kyrpides N."/>
            <person name="Mavromatis K."/>
            <person name="Markowitz V."/>
            <person name="Palaniappan K."/>
            <person name="Ivanova N."/>
            <person name="Schaumberg A."/>
            <person name="Pati A."/>
            <person name="Liolios K."/>
            <person name="Nordberg H.P."/>
            <person name="Cantor M.N."/>
            <person name="Hua S.X."/>
            <person name="Woyke T."/>
        </authorList>
    </citation>
    <scope>NUCLEOTIDE SEQUENCE [LARGE SCALE GENOMIC DNA]</scope>
    <source>
        <strain evidence="12 13">ARh 1</strain>
    </source>
</reference>
<dbReference type="Gene3D" id="3.20.20.70">
    <property type="entry name" value="Aldolase class I"/>
    <property type="match status" value="1"/>
</dbReference>
<dbReference type="Pfam" id="PF00977">
    <property type="entry name" value="His_biosynth"/>
    <property type="match status" value="1"/>
</dbReference>
<dbReference type="InterPro" id="IPR013785">
    <property type="entry name" value="Aldolase_TIM"/>
</dbReference>
<dbReference type="HAMAP" id="MF_01014">
    <property type="entry name" value="HisA"/>
    <property type="match status" value="1"/>
</dbReference>
<organism evidence="12 13">
    <name type="scientific">Thioalkalivibrio paradoxus ARh 1</name>
    <dbReference type="NCBI Taxonomy" id="713585"/>
    <lineage>
        <taxon>Bacteria</taxon>
        <taxon>Pseudomonadati</taxon>
        <taxon>Pseudomonadota</taxon>
        <taxon>Gammaproteobacteria</taxon>
        <taxon>Chromatiales</taxon>
        <taxon>Ectothiorhodospiraceae</taxon>
        <taxon>Thioalkalivibrio</taxon>
    </lineage>
</organism>
<evidence type="ECO:0000256" key="10">
    <source>
        <dbReference type="RuleBase" id="RU003657"/>
    </source>
</evidence>
<comment type="pathway">
    <text evidence="3 9 11">Amino-acid biosynthesis; L-histidine biosynthesis; L-histidine from 5-phospho-alpha-D-ribose 1-diphosphate: step 4/9.</text>
</comment>
<gene>
    <name evidence="9" type="primary">hisA</name>
    <name evidence="12" type="ORF">THITH_00465</name>
</gene>
<feature type="active site" description="Proton acceptor" evidence="9">
    <location>
        <position position="8"/>
    </location>
</feature>
<evidence type="ECO:0000256" key="9">
    <source>
        <dbReference type="HAMAP-Rule" id="MF_01014"/>
    </source>
</evidence>
<keyword evidence="8 9" id="KW-0413">Isomerase</keyword>
<dbReference type="HOGENOM" id="CLU_048577_1_1_6"/>
<accession>W0DF54</accession>
<comment type="catalytic activity">
    <reaction evidence="1 9 11">
        <text>1-(5-phospho-beta-D-ribosyl)-5-[(5-phospho-beta-D-ribosylamino)methylideneamino]imidazole-4-carboxamide = 5-[(5-phospho-1-deoxy-D-ribulos-1-ylimino)methylamino]-1-(5-phospho-beta-D-ribosyl)imidazole-4-carboxamide</text>
        <dbReference type="Rhea" id="RHEA:15469"/>
        <dbReference type="ChEBI" id="CHEBI:58435"/>
        <dbReference type="ChEBI" id="CHEBI:58525"/>
        <dbReference type="EC" id="5.3.1.16"/>
    </reaction>
</comment>
<dbReference type="InterPro" id="IPR044524">
    <property type="entry name" value="Isoase_HisA-like"/>
</dbReference>
<evidence type="ECO:0000256" key="4">
    <source>
        <dbReference type="ARBA" id="ARBA00009667"/>
    </source>
</evidence>
<dbReference type="RefSeq" id="WP_006746498.1">
    <property type="nucleotide sequence ID" value="NZ_CP007029.1"/>
</dbReference>
<comment type="similarity">
    <text evidence="4 9 10">Belongs to the HisA/HisF family.</text>
</comment>
<dbReference type="AlphaFoldDB" id="W0DF54"/>